<evidence type="ECO:0000313" key="3">
    <source>
        <dbReference type="Proteomes" id="UP000014500"/>
    </source>
</evidence>
<dbReference type="Proteomes" id="UP000014500">
    <property type="component" value="Unassembled WGS sequence"/>
</dbReference>
<evidence type="ECO:0000256" key="1">
    <source>
        <dbReference type="SAM" id="MobiDB-lite"/>
    </source>
</evidence>
<dbReference type="AlphaFoldDB" id="T1JGU2"/>
<reference evidence="3" key="1">
    <citation type="submission" date="2011-05" db="EMBL/GenBank/DDBJ databases">
        <authorList>
            <person name="Richards S.R."/>
            <person name="Qu J."/>
            <person name="Jiang H."/>
            <person name="Jhangiani S.N."/>
            <person name="Agravi P."/>
            <person name="Goodspeed R."/>
            <person name="Gross S."/>
            <person name="Mandapat C."/>
            <person name="Jackson L."/>
            <person name="Mathew T."/>
            <person name="Pu L."/>
            <person name="Thornton R."/>
            <person name="Saada N."/>
            <person name="Wilczek-Boney K.B."/>
            <person name="Lee S."/>
            <person name="Kovar C."/>
            <person name="Wu Y."/>
            <person name="Scherer S.E."/>
            <person name="Worley K.C."/>
            <person name="Muzny D.M."/>
            <person name="Gibbs R."/>
        </authorList>
    </citation>
    <scope>NUCLEOTIDE SEQUENCE</scope>
    <source>
        <strain evidence="3">Brora</strain>
    </source>
</reference>
<accession>T1JGU2</accession>
<dbReference type="OMA" id="PAHEECT"/>
<dbReference type="EMBL" id="JH432212">
    <property type="status" value="NOT_ANNOTATED_CDS"/>
    <property type="molecule type" value="Genomic_DNA"/>
</dbReference>
<reference evidence="2" key="2">
    <citation type="submission" date="2015-02" db="UniProtKB">
        <authorList>
            <consortium name="EnsemblMetazoa"/>
        </authorList>
    </citation>
    <scope>IDENTIFICATION</scope>
</reference>
<proteinExistence type="predicted"/>
<feature type="region of interest" description="Disordered" evidence="1">
    <location>
        <begin position="97"/>
        <end position="156"/>
    </location>
</feature>
<feature type="compositionally biased region" description="Basic residues" evidence="1">
    <location>
        <begin position="121"/>
        <end position="138"/>
    </location>
</feature>
<name>T1JGU2_STRMM</name>
<dbReference type="STRING" id="126957.T1JGU2"/>
<protein>
    <submittedName>
        <fullName evidence="2">Uncharacterized protein</fullName>
    </submittedName>
</protein>
<keyword evidence="3" id="KW-1185">Reference proteome</keyword>
<dbReference type="HOGENOM" id="CLU_1688950_0_0_1"/>
<organism evidence="2 3">
    <name type="scientific">Strigamia maritima</name>
    <name type="common">European centipede</name>
    <name type="synonym">Geophilus maritimus</name>
    <dbReference type="NCBI Taxonomy" id="126957"/>
    <lineage>
        <taxon>Eukaryota</taxon>
        <taxon>Metazoa</taxon>
        <taxon>Ecdysozoa</taxon>
        <taxon>Arthropoda</taxon>
        <taxon>Myriapoda</taxon>
        <taxon>Chilopoda</taxon>
        <taxon>Pleurostigmophora</taxon>
        <taxon>Geophilomorpha</taxon>
        <taxon>Linotaeniidae</taxon>
        <taxon>Strigamia</taxon>
    </lineage>
</organism>
<dbReference type="EnsemblMetazoa" id="SMAR013067-RA">
    <property type="protein sequence ID" value="SMAR013067-PA"/>
    <property type="gene ID" value="SMAR013067"/>
</dbReference>
<evidence type="ECO:0000313" key="2">
    <source>
        <dbReference type="EnsemblMetazoa" id="SMAR013067-PA"/>
    </source>
</evidence>
<sequence length="156" mass="17007">MSSEFEFCLIAATFIASFQISKEDVTEWVFCELPRIRAKILECSARTGAGVTDVFRAFLQLAKITTATYEADSGGLRRRSSAYGSLHADNRVADVAARQRRDSVAGTATASDHSEVGASKFKPRSRSLIRRSSRKTAKLRNSAADATPAHEECTVS</sequence>